<evidence type="ECO:0000313" key="2">
    <source>
        <dbReference type="Proteomes" id="UP000823388"/>
    </source>
</evidence>
<dbReference type="Proteomes" id="UP000823388">
    <property type="component" value="Chromosome 9N"/>
</dbReference>
<dbReference type="AlphaFoldDB" id="A0A8T0MNI8"/>
<gene>
    <name evidence="1" type="ORF">PVAP13_9NG213273</name>
</gene>
<protein>
    <submittedName>
        <fullName evidence="1">Uncharacterized protein</fullName>
    </submittedName>
</protein>
<dbReference type="EMBL" id="CM029054">
    <property type="protein sequence ID" value="KAG2536694.1"/>
    <property type="molecule type" value="Genomic_DNA"/>
</dbReference>
<proteinExistence type="predicted"/>
<evidence type="ECO:0000313" key="1">
    <source>
        <dbReference type="EMBL" id="KAG2536694.1"/>
    </source>
</evidence>
<reference evidence="1" key="1">
    <citation type="submission" date="2020-05" db="EMBL/GenBank/DDBJ databases">
        <title>WGS assembly of Panicum virgatum.</title>
        <authorList>
            <person name="Lovell J.T."/>
            <person name="Jenkins J."/>
            <person name="Shu S."/>
            <person name="Juenger T.E."/>
            <person name="Schmutz J."/>
        </authorList>
    </citation>
    <scope>NUCLEOTIDE SEQUENCE</scope>
    <source>
        <strain evidence="1">AP13</strain>
    </source>
</reference>
<sequence length="107" mass="12569">MVLESYTCEMCILQKRETESIGISFVRTRTPLQIFNNIKNQLQVSFFMEIIIVMASCIWKERNDWLFQGIDPSVQSCRAHFFKEFNFVILRSSSSCSLAMQNWLNSL</sequence>
<accession>A0A8T0MNI8</accession>
<comment type="caution">
    <text evidence="1">The sequence shown here is derived from an EMBL/GenBank/DDBJ whole genome shotgun (WGS) entry which is preliminary data.</text>
</comment>
<name>A0A8T0MNI8_PANVG</name>
<organism evidence="1 2">
    <name type="scientific">Panicum virgatum</name>
    <name type="common">Blackwell switchgrass</name>
    <dbReference type="NCBI Taxonomy" id="38727"/>
    <lineage>
        <taxon>Eukaryota</taxon>
        <taxon>Viridiplantae</taxon>
        <taxon>Streptophyta</taxon>
        <taxon>Embryophyta</taxon>
        <taxon>Tracheophyta</taxon>
        <taxon>Spermatophyta</taxon>
        <taxon>Magnoliopsida</taxon>
        <taxon>Liliopsida</taxon>
        <taxon>Poales</taxon>
        <taxon>Poaceae</taxon>
        <taxon>PACMAD clade</taxon>
        <taxon>Panicoideae</taxon>
        <taxon>Panicodae</taxon>
        <taxon>Paniceae</taxon>
        <taxon>Panicinae</taxon>
        <taxon>Panicum</taxon>
        <taxon>Panicum sect. Hiantes</taxon>
    </lineage>
</organism>
<keyword evidence="2" id="KW-1185">Reference proteome</keyword>